<feature type="binding site" evidence="5">
    <location>
        <position position="273"/>
    </location>
    <ligand>
        <name>Zn(2+)</name>
        <dbReference type="ChEBI" id="CHEBI:29105"/>
    </ligand>
</feature>
<evidence type="ECO:0000256" key="6">
    <source>
        <dbReference type="SAM" id="MobiDB-lite"/>
    </source>
</evidence>
<feature type="domain" description="Hcy-binding" evidence="7">
    <location>
        <begin position="8"/>
        <end position="353"/>
    </location>
</feature>
<gene>
    <name evidence="8" type="primary">mmuM</name>
    <name evidence="8" type="ORF">V6668_26235</name>
</gene>
<organism evidence="8 9">
    <name type="scientific">Paenibacillus amylolyticus</name>
    <dbReference type="NCBI Taxonomy" id="1451"/>
    <lineage>
        <taxon>Bacteria</taxon>
        <taxon>Bacillati</taxon>
        <taxon>Bacillota</taxon>
        <taxon>Bacilli</taxon>
        <taxon>Bacillales</taxon>
        <taxon>Paenibacillaceae</taxon>
        <taxon>Paenibacillus</taxon>
    </lineage>
</organism>
<dbReference type="PANTHER" id="PTHR46015">
    <property type="entry name" value="ZGC:172121"/>
    <property type="match status" value="1"/>
</dbReference>
<evidence type="ECO:0000256" key="2">
    <source>
        <dbReference type="ARBA" id="ARBA00022679"/>
    </source>
</evidence>
<keyword evidence="3 5" id="KW-0479">Metal-binding</keyword>
<name>A0ABD8AQN1_PAEAM</name>
<evidence type="ECO:0000256" key="3">
    <source>
        <dbReference type="ARBA" id="ARBA00022723"/>
    </source>
</evidence>
<feature type="binding site" evidence="5">
    <location>
        <position position="338"/>
    </location>
    <ligand>
        <name>Zn(2+)</name>
        <dbReference type="ChEBI" id="CHEBI:29105"/>
    </ligand>
</feature>
<dbReference type="AlphaFoldDB" id="A0ABD8AQN1"/>
<comment type="cofactor">
    <cofactor evidence="5">
        <name>Zn(2+)</name>
        <dbReference type="ChEBI" id="CHEBI:29105"/>
    </cofactor>
</comment>
<feature type="binding site" evidence="5">
    <location>
        <position position="339"/>
    </location>
    <ligand>
        <name>Zn(2+)</name>
        <dbReference type="ChEBI" id="CHEBI:29105"/>
    </ligand>
</feature>
<evidence type="ECO:0000313" key="9">
    <source>
        <dbReference type="Proteomes" id="UP001364764"/>
    </source>
</evidence>
<feature type="region of interest" description="Disordered" evidence="6">
    <location>
        <begin position="121"/>
        <end position="142"/>
    </location>
</feature>
<proteinExistence type="predicted"/>
<keyword evidence="1 5" id="KW-0489">Methyltransferase</keyword>
<sequence length="355" mass="38320">MTQAQQTNPIEQILREHPVMILDGALATELEQHGCDLDDPLWSARVLLENPDVIVQVHADYFRAGADCAITSSYQATVDGFRKRGIDEQSALELIRKTVELAVQARDDVWAEVQSSLVGRESSTGQLVEAPSVRSENVENEEHITDRTVDREGDSFRPRPIIAGSVGPYGAYLADGSEYVGHYGVSDETLAAFHRPRMAALLEAGADILAFETIPSLQEAQVLVDVLKEFPHAYAWLSFSLKDGTSISEGTPLEVCAQTFGSEPQIAAIGLNCAPMEVVTEAVGILSSASDKPVIVYPNSGETYDAVTKTWSGQGTCGSMSDASKQWVVAGAQIIGGCCRTTPHQIGALAKKWRN</sequence>
<evidence type="ECO:0000256" key="1">
    <source>
        <dbReference type="ARBA" id="ARBA00022603"/>
    </source>
</evidence>
<dbReference type="EC" id="2.1.1.10" evidence="8"/>
<keyword evidence="2 5" id="KW-0808">Transferase</keyword>
<dbReference type="Pfam" id="PF02574">
    <property type="entry name" value="S-methyl_trans"/>
    <property type="match status" value="1"/>
</dbReference>
<evidence type="ECO:0000256" key="5">
    <source>
        <dbReference type="PROSITE-ProRule" id="PRU00333"/>
    </source>
</evidence>
<keyword evidence="4 5" id="KW-0862">Zinc</keyword>
<reference evidence="8 9" key="1">
    <citation type="submission" date="2024-02" db="EMBL/GenBank/DDBJ databases">
        <title>Complete sequences of two Paenibacillus sp. strains and one Lysinibacillus strain isolated from the environment on STAA medium highlight biotechnological potential.</title>
        <authorList>
            <person name="Attere S.A."/>
            <person name="Piche L.C."/>
            <person name="Intertaglia L."/>
            <person name="Lami R."/>
            <person name="Charette S.J."/>
            <person name="Vincent A.T."/>
        </authorList>
    </citation>
    <scope>NUCLEOTIDE SEQUENCE [LARGE SCALE GENOMIC DNA]</scope>
    <source>
        <strain evidence="8 9">Y5S-7</strain>
    </source>
</reference>
<evidence type="ECO:0000259" key="7">
    <source>
        <dbReference type="PROSITE" id="PS50970"/>
    </source>
</evidence>
<dbReference type="PANTHER" id="PTHR46015:SF1">
    <property type="entry name" value="HOMOCYSTEINE S-METHYLTRANSFERASE-LIKE ISOFORM 1"/>
    <property type="match status" value="1"/>
</dbReference>
<dbReference type="PROSITE" id="PS50970">
    <property type="entry name" value="HCY"/>
    <property type="match status" value="1"/>
</dbReference>
<dbReference type="PIRSF" id="PIRSF037505">
    <property type="entry name" value="Betaine_HMT"/>
    <property type="match status" value="1"/>
</dbReference>
<dbReference type="GO" id="GO:0046872">
    <property type="term" value="F:metal ion binding"/>
    <property type="evidence" value="ECO:0007669"/>
    <property type="project" value="UniProtKB-KW"/>
</dbReference>
<dbReference type="NCBIfam" id="NF007020">
    <property type="entry name" value="PRK09485.1"/>
    <property type="match status" value="1"/>
</dbReference>
<protein>
    <submittedName>
        <fullName evidence="8">Homocysteine S-methyltransferase</fullName>
        <ecNumber evidence="8">2.1.1.10</ecNumber>
    </submittedName>
</protein>
<dbReference type="InterPro" id="IPR017226">
    <property type="entry name" value="BHMT-like"/>
</dbReference>
<dbReference type="GO" id="GO:0008168">
    <property type="term" value="F:methyltransferase activity"/>
    <property type="evidence" value="ECO:0007669"/>
    <property type="project" value="UniProtKB-UniRule"/>
</dbReference>
<evidence type="ECO:0000313" key="8">
    <source>
        <dbReference type="EMBL" id="WWP19902.1"/>
    </source>
</evidence>
<dbReference type="SUPFAM" id="SSF82282">
    <property type="entry name" value="Homocysteine S-methyltransferase"/>
    <property type="match status" value="1"/>
</dbReference>
<dbReference type="Proteomes" id="UP001364764">
    <property type="component" value="Chromosome"/>
</dbReference>
<dbReference type="GO" id="GO:0032259">
    <property type="term" value="P:methylation"/>
    <property type="evidence" value="ECO:0007669"/>
    <property type="project" value="UniProtKB-KW"/>
</dbReference>
<dbReference type="GeneID" id="93479046"/>
<dbReference type="RefSeq" id="WP_338707075.1">
    <property type="nucleotide sequence ID" value="NZ_CP145892.1"/>
</dbReference>
<dbReference type="EMBL" id="CP145892">
    <property type="protein sequence ID" value="WWP19902.1"/>
    <property type="molecule type" value="Genomic_DNA"/>
</dbReference>
<accession>A0ABD8AQN1</accession>
<dbReference type="InterPro" id="IPR051486">
    <property type="entry name" value="Hcy_S-methyltransferase"/>
</dbReference>
<dbReference type="Gene3D" id="3.20.20.330">
    <property type="entry name" value="Homocysteine-binding-like domain"/>
    <property type="match status" value="1"/>
</dbReference>
<dbReference type="InterPro" id="IPR003726">
    <property type="entry name" value="HCY_dom"/>
</dbReference>
<evidence type="ECO:0000256" key="4">
    <source>
        <dbReference type="ARBA" id="ARBA00022833"/>
    </source>
</evidence>
<dbReference type="InterPro" id="IPR036589">
    <property type="entry name" value="HCY_dom_sf"/>
</dbReference>